<organism evidence="5 6">
    <name type="scientific">Flavobacterium sufflavum</name>
    <dbReference type="NCBI Taxonomy" id="1921138"/>
    <lineage>
        <taxon>Bacteria</taxon>
        <taxon>Pseudomonadati</taxon>
        <taxon>Bacteroidota</taxon>
        <taxon>Flavobacteriia</taxon>
        <taxon>Flavobacteriales</taxon>
        <taxon>Flavobacteriaceae</taxon>
        <taxon>Flavobacterium</taxon>
    </lineage>
</organism>
<keyword evidence="3" id="KW-0804">Transcription</keyword>
<keyword evidence="6" id="KW-1185">Reference proteome</keyword>
<sequence>MKKYPIYSIEQFNCNSVTSDLYINTFKNHLLNHSFVEKPHRHNFYLLVFFTNGSGIHEVDFDRFDIRPGSVFVLQPGQMHHWILSEDIEGFIVFYTAEMYNLYFGNKTIEDYPFYFSVKNSPEIILEEAEIKSILPYFENLIAEMQTNKVLKRDKIMNLLDIIHIELARKYSEIYIHEAHSYNVKIKNLEQLLETKFKEEKSAAFYASALNVSLKHLNRICNEILKKTTTEVIVDRVMLEAKRMLLDKNWTVNEIAIELGYDDYSYFTRLFKKHTSVTPTAFRLLKTMF</sequence>
<evidence type="ECO:0000313" key="6">
    <source>
        <dbReference type="Proteomes" id="UP000285211"/>
    </source>
</evidence>
<dbReference type="InterPro" id="IPR014710">
    <property type="entry name" value="RmlC-like_jellyroll"/>
</dbReference>
<dbReference type="Proteomes" id="UP000285211">
    <property type="component" value="Unassembled WGS sequence"/>
</dbReference>
<feature type="domain" description="HTH araC/xylS-type" evidence="4">
    <location>
        <begin position="187"/>
        <end position="285"/>
    </location>
</feature>
<gene>
    <name evidence="5" type="ORF">EOD40_05275</name>
</gene>
<dbReference type="PROSITE" id="PS01124">
    <property type="entry name" value="HTH_ARAC_FAMILY_2"/>
    <property type="match status" value="1"/>
</dbReference>
<dbReference type="SUPFAM" id="SSF51215">
    <property type="entry name" value="Regulatory protein AraC"/>
    <property type="match status" value="1"/>
</dbReference>
<evidence type="ECO:0000256" key="1">
    <source>
        <dbReference type="ARBA" id="ARBA00023015"/>
    </source>
</evidence>
<dbReference type="RefSeq" id="WP_128193847.1">
    <property type="nucleotide sequence ID" value="NZ_SACJ01000002.1"/>
</dbReference>
<dbReference type="Pfam" id="PF12833">
    <property type="entry name" value="HTH_18"/>
    <property type="match status" value="1"/>
</dbReference>
<dbReference type="SMART" id="SM00342">
    <property type="entry name" value="HTH_ARAC"/>
    <property type="match status" value="1"/>
</dbReference>
<protein>
    <submittedName>
        <fullName evidence="5">Helix-turn-helix domain-containing protein</fullName>
    </submittedName>
</protein>
<dbReference type="InterPro" id="IPR020449">
    <property type="entry name" value="Tscrpt_reg_AraC-type_HTH"/>
</dbReference>
<comment type="caution">
    <text evidence="5">The sequence shown here is derived from an EMBL/GenBank/DDBJ whole genome shotgun (WGS) entry which is preliminary data.</text>
</comment>
<dbReference type="InterPro" id="IPR018060">
    <property type="entry name" value="HTH_AraC"/>
</dbReference>
<dbReference type="OrthoDB" id="1096411at2"/>
<dbReference type="PRINTS" id="PR00032">
    <property type="entry name" value="HTHARAC"/>
</dbReference>
<dbReference type="GO" id="GO:0043565">
    <property type="term" value="F:sequence-specific DNA binding"/>
    <property type="evidence" value="ECO:0007669"/>
    <property type="project" value="InterPro"/>
</dbReference>
<evidence type="ECO:0000259" key="4">
    <source>
        <dbReference type="PROSITE" id="PS01124"/>
    </source>
</evidence>
<dbReference type="SUPFAM" id="SSF46689">
    <property type="entry name" value="Homeodomain-like"/>
    <property type="match status" value="1"/>
</dbReference>
<dbReference type="Gene3D" id="1.10.10.60">
    <property type="entry name" value="Homeodomain-like"/>
    <property type="match status" value="1"/>
</dbReference>
<dbReference type="PANTHER" id="PTHR43280">
    <property type="entry name" value="ARAC-FAMILY TRANSCRIPTIONAL REGULATOR"/>
    <property type="match status" value="1"/>
</dbReference>
<reference evidence="5 6" key="1">
    <citation type="submission" date="2019-01" db="EMBL/GenBank/DDBJ databases">
        <authorList>
            <person name="Chen W.-M."/>
        </authorList>
    </citation>
    <scope>NUCLEOTIDE SEQUENCE [LARGE SCALE GENOMIC DNA]</scope>
    <source>
        <strain evidence="5 6">BBQ-12</strain>
    </source>
</reference>
<dbReference type="Gene3D" id="2.60.120.10">
    <property type="entry name" value="Jelly Rolls"/>
    <property type="match status" value="1"/>
</dbReference>
<evidence type="ECO:0000256" key="2">
    <source>
        <dbReference type="ARBA" id="ARBA00023125"/>
    </source>
</evidence>
<dbReference type="GO" id="GO:0003700">
    <property type="term" value="F:DNA-binding transcription factor activity"/>
    <property type="evidence" value="ECO:0007669"/>
    <property type="project" value="InterPro"/>
</dbReference>
<accession>A0A437L117</accession>
<keyword evidence="1" id="KW-0805">Transcription regulation</keyword>
<evidence type="ECO:0000313" key="5">
    <source>
        <dbReference type="EMBL" id="RVT78646.1"/>
    </source>
</evidence>
<dbReference type="Pfam" id="PF02311">
    <property type="entry name" value="AraC_binding"/>
    <property type="match status" value="1"/>
</dbReference>
<dbReference type="AlphaFoldDB" id="A0A437L117"/>
<dbReference type="InterPro" id="IPR003313">
    <property type="entry name" value="AraC-bd"/>
</dbReference>
<proteinExistence type="predicted"/>
<keyword evidence="2" id="KW-0238">DNA-binding</keyword>
<evidence type="ECO:0000256" key="3">
    <source>
        <dbReference type="ARBA" id="ARBA00023163"/>
    </source>
</evidence>
<dbReference type="InterPro" id="IPR037923">
    <property type="entry name" value="HTH-like"/>
</dbReference>
<dbReference type="EMBL" id="SACJ01000002">
    <property type="protein sequence ID" value="RVT78646.1"/>
    <property type="molecule type" value="Genomic_DNA"/>
</dbReference>
<name>A0A437L117_9FLAO</name>
<dbReference type="InterPro" id="IPR009057">
    <property type="entry name" value="Homeodomain-like_sf"/>
</dbReference>
<dbReference type="PANTHER" id="PTHR43280:SF32">
    <property type="entry name" value="TRANSCRIPTIONAL REGULATORY PROTEIN"/>
    <property type="match status" value="1"/>
</dbReference>